<dbReference type="Proteomes" id="UP000765160">
    <property type="component" value="Unassembled WGS sequence"/>
</dbReference>
<keyword evidence="5" id="KW-1185">Reference proteome</keyword>
<comment type="caution">
    <text evidence="4">The sequence shown here is derived from an EMBL/GenBank/DDBJ whole genome shotgun (WGS) entry which is preliminary data.</text>
</comment>
<dbReference type="EMBL" id="JAAVTX010000004">
    <property type="protein sequence ID" value="NKE46167.1"/>
    <property type="molecule type" value="Genomic_DNA"/>
</dbReference>
<comment type="similarity">
    <text evidence="1">Belongs to the UPF0337 (CsbD) family.</text>
</comment>
<evidence type="ECO:0000313" key="5">
    <source>
        <dbReference type="Proteomes" id="UP000765160"/>
    </source>
</evidence>
<dbReference type="InterPro" id="IPR036629">
    <property type="entry name" value="YjbJ_sf"/>
</dbReference>
<accession>A0ABX1F1E6</accession>
<dbReference type="Pfam" id="PF05532">
    <property type="entry name" value="CsbD"/>
    <property type="match status" value="1"/>
</dbReference>
<dbReference type="Gene3D" id="1.10.1470.10">
    <property type="entry name" value="YjbJ"/>
    <property type="match status" value="1"/>
</dbReference>
<dbReference type="RefSeq" id="WP_168050674.1">
    <property type="nucleotide sequence ID" value="NZ_JAATJR010000004.1"/>
</dbReference>
<evidence type="ECO:0000256" key="2">
    <source>
        <dbReference type="SAM" id="MobiDB-lite"/>
    </source>
</evidence>
<protein>
    <submittedName>
        <fullName evidence="4">CsbD family protein</fullName>
    </submittedName>
</protein>
<sequence length="58" mass="5904">MDKDRIEGAGKQAKGAVKEGVGKVTGDTSMQVEGKADKAEGKVLNAVGGAKDKARDSD</sequence>
<evidence type="ECO:0000256" key="1">
    <source>
        <dbReference type="ARBA" id="ARBA00009129"/>
    </source>
</evidence>
<dbReference type="InterPro" id="IPR008462">
    <property type="entry name" value="CsbD"/>
</dbReference>
<gene>
    <name evidence="4" type="ORF">HB662_15375</name>
</gene>
<reference evidence="4 5" key="1">
    <citation type="submission" date="2020-03" db="EMBL/GenBank/DDBJ databases">
        <title>Roseomonas selenitidurans sp. nov. isolated from soil.</title>
        <authorList>
            <person name="Liu H."/>
        </authorList>
    </citation>
    <scope>NUCLEOTIDE SEQUENCE [LARGE SCALE GENOMIC DNA]</scope>
    <source>
        <strain evidence="4 5">JCM 15073</strain>
    </source>
</reference>
<dbReference type="PANTHER" id="PTHR34977:SF1">
    <property type="entry name" value="UPF0337 PROTEIN YJBJ"/>
    <property type="match status" value="1"/>
</dbReference>
<evidence type="ECO:0000313" key="4">
    <source>
        <dbReference type="EMBL" id="NKE46167.1"/>
    </source>
</evidence>
<feature type="domain" description="CsbD-like" evidence="3">
    <location>
        <begin position="4"/>
        <end position="56"/>
    </location>
</feature>
<dbReference type="InterPro" id="IPR050423">
    <property type="entry name" value="UPF0337_stress_rsp"/>
</dbReference>
<evidence type="ECO:0000259" key="3">
    <source>
        <dbReference type="Pfam" id="PF05532"/>
    </source>
</evidence>
<organism evidence="4 5">
    <name type="scientific">Falsiroseomonas frigidaquae</name>
    <dbReference type="NCBI Taxonomy" id="487318"/>
    <lineage>
        <taxon>Bacteria</taxon>
        <taxon>Pseudomonadati</taxon>
        <taxon>Pseudomonadota</taxon>
        <taxon>Alphaproteobacteria</taxon>
        <taxon>Acetobacterales</taxon>
        <taxon>Roseomonadaceae</taxon>
        <taxon>Falsiroseomonas</taxon>
    </lineage>
</organism>
<dbReference type="SUPFAM" id="SSF69047">
    <property type="entry name" value="Hypothetical protein YjbJ"/>
    <property type="match status" value="1"/>
</dbReference>
<name>A0ABX1F1E6_9PROT</name>
<dbReference type="PANTHER" id="PTHR34977">
    <property type="entry name" value="UPF0337 PROTEIN YJBJ"/>
    <property type="match status" value="1"/>
</dbReference>
<feature type="region of interest" description="Disordered" evidence="2">
    <location>
        <begin position="1"/>
        <end position="39"/>
    </location>
</feature>
<proteinExistence type="inferred from homology"/>